<sequence length="201" mass="22948">MSVKTSRKLWSEKEIEYLYIGHHLGAPLKTLSVVFNRTESALSKALVRLGIRQYGATPRGQKPKSRKMSIITPERLYQEISEFAKKKGYLDVSSSSQSLENPDQESSSFLLFPNPLLNFPERKKSQPMPQWLDLDCVIAMLKNRGHVLCRNTDYSQTLQGLKADFLLDGIPLTAAQLLIRANRLRIEQGLEPFYVENITEH</sequence>
<evidence type="ECO:0000313" key="1">
    <source>
        <dbReference type="EMBL" id="GAO98821.1"/>
    </source>
</evidence>
<evidence type="ECO:0000313" key="2">
    <source>
        <dbReference type="Proteomes" id="UP000036771"/>
    </source>
</evidence>
<protein>
    <submittedName>
        <fullName evidence="1">Uncharacterized protein</fullName>
    </submittedName>
</protein>
<gene>
    <name evidence="1" type="ORF">Cva_01490</name>
</gene>
<keyword evidence="2" id="KW-1185">Reference proteome</keyword>
<dbReference type="STRING" id="1629334.Cva_01490"/>
<dbReference type="EMBL" id="BBVC01000095">
    <property type="protein sequence ID" value="GAO98821.1"/>
    <property type="molecule type" value="Genomic_DNA"/>
</dbReference>
<proteinExistence type="predicted"/>
<dbReference type="Proteomes" id="UP000036771">
    <property type="component" value="Unassembled WGS sequence"/>
</dbReference>
<reference evidence="1 2" key="1">
    <citation type="submission" date="2015-03" db="EMBL/GenBank/DDBJ databases">
        <title>Caedibacter varicaedens, whole genome shotgun sequence.</title>
        <authorList>
            <person name="Suzuki H."/>
            <person name="Dapper A.L."/>
            <person name="Gibson A.K."/>
            <person name="Jackson C."/>
            <person name="Lee H."/>
            <person name="Pejaver V.R."/>
            <person name="Doak T."/>
            <person name="Lynch M."/>
        </authorList>
    </citation>
    <scope>NUCLEOTIDE SEQUENCE [LARGE SCALE GENOMIC DNA]</scope>
</reference>
<name>A0A0K8ME68_9PROT</name>
<comment type="caution">
    <text evidence="1">The sequence shown here is derived from an EMBL/GenBank/DDBJ whole genome shotgun (WGS) entry which is preliminary data.</text>
</comment>
<dbReference type="AlphaFoldDB" id="A0A0K8ME68"/>
<dbReference type="OrthoDB" id="9834020at2"/>
<accession>A0A0K8ME68</accession>
<organism evidence="1 2">
    <name type="scientific">Caedimonas varicaedens</name>
    <dbReference type="NCBI Taxonomy" id="1629334"/>
    <lineage>
        <taxon>Bacteria</taxon>
        <taxon>Pseudomonadati</taxon>
        <taxon>Pseudomonadota</taxon>
        <taxon>Alphaproteobacteria</taxon>
        <taxon>Holosporales</taxon>
        <taxon>Caedimonadaceae</taxon>
        <taxon>Caedimonas</taxon>
    </lineage>
</organism>